<dbReference type="Gene3D" id="3.40.50.1470">
    <property type="entry name" value="Peptidyl-tRNA hydrolase"/>
    <property type="match status" value="1"/>
</dbReference>
<accession>A0A084CPC0</accession>
<keyword evidence="3 7" id="KW-0378">Hydrolase</keyword>
<evidence type="ECO:0000256" key="1">
    <source>
        <dbReference type="ARBA" id="ARBA00013260"/>
    </source>
</evidence>
<evidence type="ECO:0000313" key="7">
    <source>
        <dbReference type="EMBL" id="KEY91649.1"/>
    </source>
</evidence>
<keyword evidence="2" id="KW-0820">tRNA-binding</keyword>
<reference evidence="7 8" key="1">
    <citation type="submission" date="2014-03" db="EMBL/GenBank/DDBJ databases">
        <title>Selection and divergence in the genomes of co-occurring obligate luminous symbionts with specific hosts.</title>
        <authorList>
            <person name="Hendry T.A."/>
            <person name="de Wet J.R."/>
            <person name="Dunlap P.V."/>
        </authorList>
    </citation>
    <scope>NUCLEOTIDE SEQUENCE [LARGE SCALE GENOMIC DNA]</scope>
    <source>
        <strain evidence="7 8">Ppalp.1</strain>
    </source>
</reference>
<comment type="similarity">
    <text evidence="5">Belongs to the PTH family.</text>
</comment>
<dbReference type="InterPro" id="IPR018171">
    <property type="entry name" value="Pept_tRNA_hydro_CS"/>
</dbReference>
<protein>
    <recommendedName>
        <fullName evidence="6">Peptidyl-tRNA hydrolase</fullName>
        <ecNumber evidence="1">3.1.1.29</ecNumber>
    </recommendedName>
</protein>
<evidence type="ECO:0000256" key="5">
    <source>
        <dbReference type="ARBA" id="ARBA00038063"/>
    </source>
</evidence>
<dbReference type="EC" id="3.1.1.29" evidence="1"/>
<keyword evidence="4" id="KW-0694">RNA-binding</keyword>
<dbReference type="GO" id="GO:0004045">
    <property type="term" value="F:peptidyl-tRNA hydrolase activity"/>
    <property type="evidence" value="ECO:0007669"/>
    <property type="project" value="UniProtKB-EC"/>
</dbReference>
<dbReference type="GO" id="GO:0000049">
    <property type="term" value="F:tRNA binding"/>
    <property type="evidence" value="ECO:0007669"/>
    <property type="project" value="UniProtKB-KW"/>
</dbReference>
<organism evidence="7 8">
    <name type="scientific">Candidatus Photodesmus blepharonis</name>
    <dbReference type="NCBI Taxonomy" id="1179155"/>
    <lineage>
        <taxon>Bacteria</taxon>
        <taxon>Pseudomonadati</taxon>
        <taxon>Pseudomonadota</taxon>
        <taxon>Gammaproteobacteria</taxon>
        <taxon>Vibrionales</taxon>
        <taxon>Vibrionaceae</taxon>
        <taxon>Candidatus Photodesmus</taxon>
    </lineage>
</organism>
<dbReference type="NCBIfam" id="TIGR00447">
    <property type="entry name" value="pth"/>
    <property type="match status" value="1"/>
</dbReference>
<dbReference type="PANTHER" id="PTHR17224">
    <property type="entry name" value="PEPTIDYL-TRNA HYDROLASE"/>
    <property type="match status" value="1"/>
</dbReference>
<dbReference type="Proteomes" id="UP000053784">
    <property type="component" value="Unassembled WGS sequence"/>
</dbReference>
<dbReference type="InterPro" id="IPR001328">
    <property type="entry name" value="Pept_tRNA_hydro"/>
</dbReference>
<dbReference type="AlphaFoldDB" id="A0A084CPC0"/>
<dbReference type="EMBL" id="JGVK01000002">
    <property type="protein sequence ID" value="KEY91649.1"/>
    <property type="molecule type" value="Genomic_DNA"/>
</dbReference>
<proteinExistence type="inferred from homology"/>
<evidence type="ECO:0000256" key="4">
    <source>
        <dbReference type="ARBA" id="ARBA00022884"/>
    </source>
</evidence>
<sequence length="121" mass="13980">MKLIKFYQIKTEEILIIHDELDFQLGTAKFKKGGGHGGHNGLRDIISKLDNKEFYRLRIGIGRPQHKNKVSDYVLAELPINEQQCLREILDQSVHSINILLKNGLSKAQNHLHTFRSETNY</sequence>
<name>A0A084CPC0_9GAMM</name>
<evidence type="ECO:0000313" key="8">
    <source>
        <dbReference type="Proteomes" id="UP000053784"/>
    </source>
</evidence>
<dbReference type="PANTHER" id="PTHR17224:SF1">
    <property type="entry name" value="PEPTIDYL-TRNA HYDROLASE"/>
    <property type="match status" value="1"/>
</dbReference>
<dbReference type="Pfam" id="PF01195">
    <property type="entry name" value="Pept_tRNA_hydro"/>
    <property type="match status" value="1"/>
</dbReference>
<dbReference type="STRING" id="1179155.CF67_10025"/>
<dbReference type="eggNOG" id="COG0193">
    <property type="taxonomic scope" value="Bacteria"/>
</dbReference>
<gene>
    <name evidence="7" type="primary">pth</name>
    <name evidence="7" type="ORF">CF67_10025</name>
</gene>
<dbReference type="InterPro" id="IPR036416">
    <property type="entry name" value="Pept_tRNA_hydro_sf"/>
</dbReference>
<keyword evidence="8" id="KW-1185">Reference proteome</keyword>
<comment type="caution">
    <text evidence="7">The sequence shown here is derived from an EMBL/GenBank/DDBJ whole genome shotgun (WGS) entry which is preliminary data.</text>
</comment>
<evidence type="ECO:0000256" key="2">
    <source>
        <dbReference type="ARBA" id="ARBA00022555"/>
    </source>
</evidence>
<evidence type="ECO:0000256" key="3">
    <source>
        <dbReference type="ARBA" id="ARBA00022801"/>
    </source>
</evidence>
<evidence type="ECO:0000256" key="6">
    <source>
        <dbReference type="ARBA" id="ARBA00050038"/>
    </source>
</evidence>
<dbReference type="PROSITE" id="PS01196">
    <property type="entry name" value="PEPT_TRNA_HYDROL_2"/>
    <property type="match status" value="1"/>
</dbReference>
<dbReference type="SUPFAM" id="SSF53178">
    <property type="entry name" value="Peptidyl-tRNA hydrolase-like"/>
    <property type="match status" value="1"/>
</dbReference>